<keyword evidence="2" id="KW-0472">Membrane</keyword>
<protein>
    <submittedName>
        <fullName evidence="4">M23 family metallopeptidase</fullName>
    </submittedName>
</protein>
<feature type="transmembrane region" description="Helical" evidence="2">
    <location>
        <begin position="166"/>
        <end position="187"/>
    </location>
</feature>
<dbReference type="SUPFAM" id="SSF51261">
    <property type="entry name" value="Duplicated hybrid motif"/>
    <property type="match status" value="1"/>
</dbReference>
<keyword evidence="2" id="KW-0812">Transmembrane</keyword>
<name>A0AAJ1IA26_9SPIO</name>
<reference evidence="4 5" key="1">
    <citation type="submission" date="2022-12" db="EMBL/GenBank/DDBJ databases">
        <title>Metagenome assembled genome from gulf of manar.</title>
        <authorList>
            <person name="Kohli P."/>
            <person name="Pk S."/>
            <person name="Venkata Ramana C."/>
            <person name="Sasikala C."/>
        </authorList>
    </citation>
    <scope>NUCLEOTIDE SEQUENCE [LARGE SCALE GENOMIC DNA]</scope>
    <source>
        <strain evidence="4">JB008</strain>
    </source>
</reference>
<dbReference type="EMBL" id="JAQQAL010000006">
    <property type="protein sequence ID" value="MDC7225415.1"/>
    <property type="molecule type" value="Genomic_DNA"/>
</dbReference>
<evidence type="ECO:0000313" key="4">
    <source>
        <dbReference type="EMBL" id="MDC7225415.1"/>
    </source>
</evidence>
<dbReference type="PANTHER" id="PTHR21666:SF289">
    <property type="entry name" value="L-ALA--D-GLU ENDOPEPTIDASE"/>
    <property type="match status" value="1"/>
</dbReference>
<keyword evidence="1" id="KW-0732">Signal</keyword>
<dbReference type="Gene3D" id="2.70.70.10">
    <property type="entry name" value="Glucose Permease (Domain IIA)"/>
    <property type="match status" value="1"/>
</dbReference>
<feature type="domain" description="M23ase beta-sheet core" evidence="3">
    <location>
        <begin position="388"/>
        <end position="477"/>
    </location>
</feature>
<dbReference type="InterPro" id="IPR011055">
    <property type="entry name" value="Dup_hybrid_motif"/>
</dbReference>
<organism evidence="4 5">
    <name type="scientific">Candidatus Thalassospirochaeta sargassi</name>
    <dbReference type="NCBI Taxonomy" id="3119039"/>
    <lineage>
        <taxon>Bacteria</taxon>
        <taxon>Pseudomonadati</taxon>
        <taxon>Spirochaetota</taxon>
        <taxon>Spirochaetia</taxon>
        <taxon>Spirochaetales</taxon>
        <taxon>Spirochaetaceae</taxon>
        <taxon>Candidatus Thalassospirochaeta</taxon>
    </lineage>
</organism>
<evidence type="ECO:0000256" key="1">
    <source>
        <dbReference type="ARBA" id="ARBA00022729"/>
    </source>
</evidence>
<dbReference type="Pfam" id="PF01551">
    <property type="entry name" value="Peptidase_M23"/>
    <property type="match status" value="1"/>
</dbReference>
<evidence type="ECO:0000313" key="5">
    <source>
        <dbReference type="Proteomes" id="UP001221217"/>
    </source>
</evidence>
<dbReference type="CDD" id="cd12797">
    <property type="entry name" value="M23_peptidase"/>
    <property type="match status" value="1"/>
</dbReference>
<evidence type="ECO:0000256" key="2">
    <source>
        <dbReference type="SAM" id="Phobius"/>
    </source>
</evidence>
<gene>
    <name evidence="4" type="ORF">PQJ61_01475</name>
</gene>
<dbReference type="InterPro" id="IPR016047">
    <property type="entry name" value="M23ase_b-sheet_dom"/>
</dbReference>
<accession>A0AAJ1IA26</accession>
<dbReference type="GO" id="GO:0004222">
    <property type="term" value="F:metalloendopeptidase activity"/>
    <property type="evidence" value="ECO:0007669"/>
    <property type="project" value="TreeGrafter"/>
</dbReference>
<comment type="caution">
    <text evidence="4">The sequence shown here is derived from an EMBL/GenBank/DDBJ whole genome shotgun (WGS) entry which is preliminary data.</text>
</comment>
<dbReference type="AlphaFoldDB" id="A0AAJ1IA26"/>
<keyword evidence="2" id="KW-1133">Transmembrane helix</keyword>
<dbReference type="PANTHER" id="PTHR21666">
    <property type="entry name" value="PEPTIDASE-RELATED"/>
    <property type="match status" value="1"/>
</dbReference>
<dbReference type="InterPro" id="IPR050570">
    <property type="entry name" value="Cell_wall_metabolism_enzyme"/>
</dbReference>
<evidence type="ECO:0000259" key="3">
    <source>
        <dbReference type="Pfam" id="PF01551"/>
    </source>
</evidence>
<sequence>MADKSNFTSNIIKRIAIVAQEWLGSSRSYSSPVIDFRAKRRNGLFFIVVTRVNERNLHIQEVLTSSDGINRIFRNWTFKKDDEWQVLSLEKDGKQIILADLPEELAELHAGIDTVFEKTNNSNLYFNEEVLSVDYNASYAGFIKPKGPVRRVISALYHEVVLHPSVFVPVLTAAVVVLAIFVAAYFLQVNRIQHDLGSTMDEYLLQIQGQVQNLDTFMVEAEGDLEVLKENLERSKTDFEFNRHNAYANVMRLSEELTKYLPARKEAYKLIASNIQEAVSYGEIIYEMSQLPSEEYQARIFLATEEQRVIPLSRYIPAFSNMVYPVAITGRENDGRGFRITDGYMEKRQDPLGSGGVAPHYAVDIINVGNIDFISYAGEIIREGMPAGDVTASYEGVVKEITHDEEQYGWTIEVEHALTKEVKTLYPDAESWTTFYAHLHEAPLRNPQDWVNTGEKLGLIGNTGKSTGPHLHFEVRVYRPGGMYWAESGERFDKINPFPPENKKTS</sequence>
<dbReference type="Proteomes" id="UP001221217">
    <property type="component" value="Unassembled WGS sequence"/>
</dbReference>
<proteinExistence type="predicted"/>